<dbReference type="Pfam" id="PF08545">
    <property type="entry name" value="ACP_syn_III"/>
    <property type="match status" value="1"/>
</dbReference>
<dbReference type="GO" id="GO:0004315">
    <property type="term" value="F:3-oxoacyl-[acyl-carrier-protein] synthase activity"/>
    <property type="evidence" value="ECO:0007669"/>
    <property type="project" value="InterPro"/>
</dbReference>
<evidence type="ECO:0000313" key="5">
    <source>
        <dbReference type="EMBL" id="PHU33754.1"/>
    </source>
</evidence>
<dbReference type="Proteomes" id="UP000225889">
    <property type="component" value="Unassembled WGS sequence"/>
</dbReference>
<dbReference type="PANTHER" id="PTHR34069:SF2">
    <property type="entry name" value="BETA-KETOACYL-[ACYL-CARRIER-PROTEIN] SYNTHASE III"/>
    <property type="match status" value="1"/>
</dbReference>
<feature type="domain" description="Beta-ketoacyl-[acyl-carrier-protein] synthase III C-terminal" evidence="3">
    <location>
        <begin position="257"/>
        <end position="332"/>
    </location>
</feature>
<name>A0A2G3ECN3_9FIRM</name>
<evidence type="ECO:0000256" key="2">
    <source>
        <dbReference type="ARBA" id="ARBA00023315"/>
    </source>
</evidence>
<evidence type="ECO:0000259" key="3">
    <source>
        <dbReference type="Pfam" id="PF08541"/>
    </source>
</evidence>
<evidence type="ECO:0000313" key="6">
    <source>
        <dbReference type="EMBL" id="PHU40895.1"/>
    </source>
</evidence>
<evidence type="ECO:0008006" key="8">
    <source>
        <dbReference type="Google" id="ProtNLM"/>
    </source>
</evidence>
<sequence length="346" mass="38490">MRKGIVMTRIIGTGVYVPARRTNEDFEEKYGKKAKAISRLINHEVHYLATDIESREVNISNVGMALNAAKQAIQNAKLANEDIDLIIYSTSTPDYLLPPSYILLQKELKIKNCMGFDIRSGCAGFGTALTLADKYIKTGECKNALVVGADLISSRFTKFPAKELDMKTLFNYMFFGDCAGAVVLTGSDEDRGIISTKVESTMADVDMGSAFYVGGALHPYPSEEVDSEKWAAYQATGLSEEYLSKVLIETFEEFQNESGVDLSEIDRFIMPIESEKIAKRVFERFPEITPDKICSNHSEGGALINAAIPVAINSAIENEKLKKNEKVLIYAAENTQWQHAIIFMKW</sequence>
<dbReference type="InterPro" id="IPR013747">
    <property type="entry name" value="ACP_syn_III_C"/>
</dbReference>
<dbReference type="Gene3D" id="3.40.47.10">
    <property type="match status" value="1"/>
</dbReference>
<dbReference type="InterPro" id="IPR016039">
    <property type="entry name" value="Thiolase-like"/>
</dbReference>
<organism evidence="6 7">
    <name type="scientific">Pseudobutyrivibrio ruminis</name>
    <dbReference type="NCBI Taxonomy" id="46206"/>
    <lineage>
        <taxon>Bacteria</taxon>
        <taxon>Bacillati</taxon>
        <taxon>Bacillota</taxon>
        <taxon>Clostridia</taxon>
        <taxon>Lachnospirales</taxon>
        <taxon>Lachnospiraceae</taxon>
        <taxon>Pseudobutyrivibrio</taxon>
    </lineage>
</organism>
<dbReference type="GO" id="GO:0044550">
    <property type="term" value="P:secondary metabolite biosynthetic process"/>
    <property type="evidence" value="ECO:0007669"/>
    <property type="project" value="TreeGrafter"/>
</dbReference>
<feature type="domain" description="Beta-ketoacyl-[acyl-carrier-protein] synthase III N-terminal" evidence="4">
    <location>
        <begin position="116"/>
        <end position="200"/>
    </location>
</feature>
<keyword evidence="1" id="KW-0808">Transferase</keyword>
<evidence type="ECO:0000259" key="4">
    <source>
        <dbReference type="Pfam" id="PF08545"/>
    </source>
</evidence>
<reference evidence="6" key="1">
    <citation type="submission" date="2017-10" db="EMBL/GenBank/DDBJ databases">
        <title>Resolving the taxonomy of Roseburia spp., Eubacterium rectale and Agathobacter spp. through phylogenomic analysis.</title>
        <authorList>
            <person name="Sheridan P.O."/>
            <person name="Walker A.W."/>
            <person name="Duncan S.H."/>
            <person name="Scott K.P."/>
            <person name="Toole P.W.O."/>
            <person name="Luis P."/>
            <person name="Flint H.J."/>
        </authorList>
    </citation>
    <scope>NUCLEOTIDE SEQUENCE [LARGE SCALE GENOMIC DNA]</scope>
    <source>
        <strain evidence="6">JK10</strain>
        <strain evidence="5">JK626</strain>
    </source>
</reference>
<proteinExistence type="predicted"/>
<accession>A0A2G3ECN3</accession>
<dbReference type="PANTHER" id="PTHR34069">
    <property type="entry name" value="3-OXOACYL-[ACYL-CARRIER-PROTEIN] SYNTHASE 3"/>
    <property type="match status" value="1"/>
</dbReference>
<dbReference type="AlphaFoldDB" id="A0A2G3ECN3"/>
<dbReference type="EMBL" id="PDYH01000010">
    <property type="protein sequence ID" value="PHU40895.1"/>
    <property type="molecule type" value="Genomic_DNA"/>
</dbReference>
<dbReference type="Proteomes" id="UP000224317">
    <property type="component" value="Unassembled WGS sequence"/>
</dbReference>
<gene>
    <name evidence="6" type="ORF">CSX00_02800</name>
    <name evidence="5" type="ORF">CSX01_14580</name>
</gene>
<comment type="caution">
    <text evidence="6">The sequence shown here is derived from an EMBL/GenBank/DDBJ whole genome shotgun (WGS) entry which is preliminary data.</text>
</comment>
<dbReference type="GO" id="GO:0006633">
    <property type="term" value="P:fatty acid biosynthetic process"/>
    <property type="evidence" value="ECO:0007669"/>
    <property type="project" value="InterPro"/>
</dbReference>
<dbReference type="SUPFAM" id="SSF53901">
    <property type="entry name" value="Thiolase-like"/>
    <property type="match status" value="2"/>
</dbReference>
<keyword evidence="7" id="KW-1185">Reference proteome</keyword>
<reference evidence="6" key="2">
    <citation type="submission" date="2017-10" db="EMBL/GenBank/DDBJ databases">
        <authorList>
            <person name="Banno H."/>
            <person name="Chua N.-H."/>
        </authorList>
    </citation>
    <scope>NUCLEOTIDE SEQUENCE [LARGE SCALE GENOMIC DNA]</scope>
    <source>
        <strain evidence="6">JK10</strain>
        <strain evidence="5">JK626</strain>
    </source>
</reference>
<dbReference type="Pfam" id="PF08541">
    <property type="entry name" value="ACP_syn_III_C"/>
    <property type="match status" value="1"/>
</dbReference>
<evidence type="ECO:0000313" key="7">
    <source>
        <dbReference type="Proteomes" id="UP000224317"/>
    </source>
</evidence>
<dbReference type="InterPro" id="IPR013751">
    <property type="entry name" value="ACP_syn_III_N"/>
</dbReference>
<keyword evidence="2" id="KW-0012">Acyltransferase</keyword>
<dbReference type="EMBL" id="PDYF01000083">
    <property type="protein sequence ID" value="PHU33754.1"/>
    <property type="molecule type" value="Genomic_DNA"/>
</dbReference>
<protein>
    <recommendedName>
        <fullName evidence="8">Beta-ketoacyl-[acyl-carrier-protein] synthase III</fullName>
    </recommendedName>
</protein>
<evidence type="ECO:0000256" key="1">
    <source>
        <dbReference type="ARBA" id="ARBA00022679"/>
    </source>
</evidence>